<name>A0A8T2WDN9_POPDE</name>
<dbReference type="AlphaFoldDB" id="A0A8T2WDN9"/>
<evidence type="ECO:0000313" key="2">
    <source>
        <dbReference type="Proteomes" id="UP000807159"/>
    </source>
</evidence>
<protein>
    <submittedName>
        <fullName evidence="1">Uncharacterized protein</fullName>
    </submittedName>
</protein>
<organism evidence="1 2">
    <name type="scientific">Populus deltoides</name>
    <name type="common">Eastern poplar</name>
    <name type="synonym">Eastern cottonwood</name>
    <dbReference type="NCBI Taxonomy" id="3696"/>
    <lineage>
        <taxon>Eukaryota</taxon>
        <taxon>Viridiplantae</taxon>
        <taxon>Streptophyta</taxon>
        <taxon>Embryophyta</taxon>
        <taxon>Tracheophyta</taxon>
        <taxon>Spermatophyta</taxon>
        <taxon>Magnoliopsida</taxon>
        <taxon>eudicotyledons</taxon>
        <taxon>Gunneridae</taxon>
        <taxon>Pentapetalae</taxon>
        <taxon>rosids</taxon>
        <taxon>fabids</taxon>
        <taxon>Malpighiales</taxon>
        <taxon>Salicaceae</taxon>
        <taxon>Saliceae</taxon>
        <taxon>Populus</taxon>
    </lineage>
</organism>
<feature type="non-terminal residue" evidence="1">
    <location>
        <position position="104"/>
    </location>
</feature>
<sequence>YGFETAIALDPTVGCPPQIFGGVSGRFLGVDVESPLVGGGPSLGIGQGSATGLKGPQPDRGQLDALPNLFTGVSGAFLGVDVESPPLGGGGVARDRLRVGLKRP</sequence>
<dbReference type="Proteomes" id="UP000807159">
    <property type="component" value="Unassembled WGS sequence"/>
</dbReference>
<dbReference type="EMBL" id="JACEGQ020000030">
    <property type="protein sequence ID" value="KAH8479805.1"/>
    <property type="molecule type" value="Genomic_DNA"/>
</dbReference>
<accession>A0A8T2WDN9</accession>
<gene>
    <name evidence="1" type="ORF">H0E87_031697</name>
</gene>
<proteinExistence type="predicted"/>
<comment type="caution">
    <text evidence="1">The sequence shown here is derived from an EMBL/GenBank/DDBJ whole genome shotgun (WGS) entry which is preliminary data.</text>
</comment>
<reference evidence="1" key="1">
    <citation type="journal article" date="2021" name="J. Hered.">
        <title>Genome Assembly of Salicaceae Populus deltoides (Eastern Cottonwood) I-69 Based on Nanopore Sequencing and Hi-C Technologies.</title>
        <authorList>
            <person name="Bai S."/>
            <person name="Wu H."/>
            <person name="Zhang J."/>
            <person name="Pan Z."/>
            <person name="Zhao W."/>
            <person name="Li Z."/>
            <person name="Tong C."/>
        </authorList>
    </citation>
    <scope>NUCLEOTIDE SEQUENCE</scope>
    <source>
        <tissue evidence="1">Leaf</tissue>
    </source>
</reference>
<keyword evidence="2" id="KW-1185">Reference proteome</keyword>
<evidence type="ECO:0000313" key="1">
    <source>
        <dbReference type="EMBL" id="KAH8479805.1"/>
    </source>
</evidence>